<dbReference type="AlphaFoldDB" id="A0A2K8P4H5"/>
<sequence>MNNEIINGIQQPNPNEQNKINNPNYVNSSDSVFGDKKFRGLTPEFTKKELEAVNVNKRIAKEIKMEKYKIAFLMFASIICATVSIFFIALNYIKLSDGQNFLKIDPKLIPSVAIMISILVLSSIVMIIALIDLRHILIDVKGYKSDLLMGKERIPFFIIKSYKKIVKRHIFLNWACFGIYLYGGLTTLILFLINKSDKINLDSEIMIFIVVLSLTAIIQIFSLMFNYSRKGNIDSFYGYEIIPVDQQLALKKAANKFCMLIFFTILAIVLFVVFIPYFIIRKKSDKKLWWFL</sequence>
<dbReference type="InterPro" id="IPR059214">
    <property type="entry name" value="MSC_0882-like"/>
</dbReference>
<feature type="compositionally biased region" description="Low complexity" evidence="1">
    <location>
        <begin position="10"/>
        <end position="21"/>
    </location>
</feature>
<feature type="region of interest" description="Disordered" evidence="1">
    <location>
        <begin position="1"/>
        <end position="21"/>
    </location>
</feature>
<feature type="transmembrane region" description="Helical" evidence="2">
    <location>
        <begin position="170"/>
        <end position="193"/>
    </location>
</feature>
<evidence type="ECO:0000256" key="2">
    <source>
        <dbReference type="SAM" id="Phobius"/>
    </source>
</evidence>
<keyword evidence="2" id="KW-0812">Transmembrane</keyword>
<feature type="transmembrane region" description="Helical" evidence="2">
    <location>
        <begin position="205"/>
        <end position="225"/>
    </location>
</feature>
<keyword evidence="2" id="KW-1133">Transmembrane helix</keyword>
<dbReference type="Proteomes" id="UP000232223">
    <property type="component" value="Chromosome"/>
</dbReference>
<name>A0A2K8P4H5_9MOLU</name>
<protein>
    <submittedName>
        <fullName evidence="3">Uncharacterized protein</fullName>
    </submittedName>
</protein>
<feature type="transmembrane region" description="Helical" evidence="2">
    <location>
        <begin position="108"/>
        <end position="131"/>
    </location>
</feature>
<keyword evidence="2" id="KW-0472">Membrane</keyword>
<dbReference type="OrthoDB" id="387367at2"/>
<reference evidence="3 4" key="1">
    <citation type="submission" date="2017-11" db="EMBL/GenBank/DDBJ databases">
        <title>Genome sequence of Mesoplasma tabanidae BARC 857 (ATCC 49584).</title>
        <authorList>
            <person name="Lo W.-S."/>
            <person name="Kuo C.-H."/>
        </authorList>
    </citation>
    <scope>NUCLEOTIDE SEQUENCE [LARGE SCALE GENOMIC DNA]</scope>
    <source>
        <strain evidence="3 4">BARC 857</strain>
    </source>
</reference>
<dbReference type="EMBL" id="CP024969">
    <property type="protein sequence ID" value="ATZ21606.1"/>
    <property type="molecule type" value="Genomic_DNA"/>
</dbReference>
<evidence type="ECO:0000256" key="1">
    <source>
        <dbReference type="SAM" id="MobiDB-lite"/>
    </source>
</evidence>
<feature type="transmembrane region" description="Helical" evidence="2">
    <location>
        <begin position="257"/>
        <end position="280"/>
    </location>
</feature>
<dbReference type="KEGG" id="mtab:MTABA_v1c04070"/>
<gene>
    <name evidence="3" type="ORF">MTABA_v1c04070</name>
</gene>
<feature type="transmembrane region" description="Helical" evidence="2">
    <location>
        <begin position="70"/>
        <end position="93"/>
    </location>
</feature>
<evidence type="ECO:0000313" key="3">
    <source>
        <dbReference type="EMBL" id="ATZ21606.1"/>
    </source>
</evidence>
<dbReference type="RefSeq" id="WP_100679543.1">
    <property type="nucleotide sequence ID" value="NZ_CP024969.1"/>
</dbReference>
<dbReference type="NCBIfam" id="NF045846">
    <property type="entry name" value="MSC0882_dom"/>
    <property type="match status" value="1"/>
</dbReference>
<keyword evidence="4" id="KW-1185">Reference proteome</keyword>
<accession>A0A2K8P4H5</accession>
<organism evidence="3 4">
    <name type="scientific">Mesoplasma tabanidae</name>
    <dbReference type="NCBI Taxonomy" id="219745"/>
    <lineage>
        <taxon>Bacteria</taxon>
        <taxon>Bacillati</taxon>
        <taxon>Mycoplasmatota</taxon>
        <taxon>Mollicutes</taxon>
        <taxon>Entomoplasmatales</taxon>
        <taxon>Entomoplasmataceae</taxon>
        <taxon>Mesoplasma</taxon>
    </lineage>
</organism>
<evidence type="ECO:0000313" key="4">
    <source>
        <dbReference type="Proteomes" id="UP000232223"/>
    </source>
</evidence>
<proteinExistence type="predicted"/>